<proteinExistence type="predicted"/>
<reference evidence="2 3" key="2">
    <citation type="journal article" date="2019" name="G3 (Bethesda)">
        <title>Hybrid Assembly of the Genome of the Entomopathogenic Nematode Steinernema carpocapsae Identifies the X-Chromosome.</title>
        <authorList>
            <person name="Serra L."/>
            <person name="Macchietto M."/>
            <person name="Macias-Munoz A."/>
            <person name="McGill C.J."/>
            <person name="Rodriguez I.M."/>
            <person name="Rodriguez B."/>
            <person name="Murad R."/>
            <person name="Mortazavi A."/>
        </authorList>
    </citation>
    <scope>NUCLEOTIDE SEQUENCE [LARGE SCALE GENOMIC DNA]</scope>
    <source>
        <strain evidence="2 3">ALL</strain>
    </source>
</reference>
<dbReference type="Pfam" id="PF00651">
    <property type="entry name" value="BTB"/>
    <property type="match status" value="1"/>
</dbReference>
<gene>
    <name evidence="2" type="ORF">L596_017584</name>
</gene>
<evidence type="ECO:0000313" key="2">
    <source>
        <dbReference type="EMBL" id="TKR76449.1"/>
    </source>
</evidence>
<feature type="domain" description="BTB" evidence="1">
    <location>
        <begin position="52"/>
        <end position="150"/>
    </location>
</feature>
<keyword evidence="3" id="KW-1185">Reference proteome</keyword>
<dbReference type="Gene3D" id="3.30.710.10">
    <property type="entry name" value="Potassium Channel Kv1.1, Chain A"/>
    <property type="match status" value="1"/>
</dbReference>
<organism evidence="2 3">
    <name type="scientific">Steinernema carpocapsae</name>
    <name type="common">Entomopathogenic nematode</name>
    <dbReference type="NCBI Taxonomy" id="34508"/>
    <lineage>
        <taxon>Eukaryota</taxon>
        <taxon>Metazoa</taxon>
        <taxon>Ecdysozoa</taxon>
        <taxon>Nematoda</taxon>
        <taxon>Chromadorea</taxon>
        <taxon>Rhabditida</taxon>
        <taxon>Tylenchina</taxon>
        <taxon>Panagrolaimomorpha</taxon>
        <taxon>Strongyloidoidea</taxon>
        <taxon>Steinernematidae</taxon>
        <taxon>Steinernema</taxon>
    </lineage>
</organism>
<name>A0A4U5N238_STECR</name>
<reference evidence="2 3" key="1">
    <citation type="journal article" date="2015" name="Genome Biol.">
        <title>Comparative genomics of Steinernema reveals deeply conserved gene regulatory networks.</title>
        <authorList>
            <person name="Dillman A.R."/>
            <person name="Macchietto M."/>
            <person name="Porter C.F."/>
            <person name="Rogers A."/>
            <person name="Williams B."/>
            <person name="Antoshechkin I."/>
            <person name="Lee M.M."/>
            <person name="Goodwin Z."/>
            <person name="Lu X."/>
            <person name="Lewis E.E."/>
            <person name="Goodrich-Blair H."/>
            <person name="Stock S.P."/>
            <person name="Adams B.J."/>
            <person name="Sternberg P.W."/>
            <person name="Mortazavi A."/>
        </authorList>
    </citation>
    <scope>NUCLEOTIDE SEQUENCE [LARGE SCALE GENOMIC DNA]</scope>
    <source>
        <strain evidence="2 3">ALL</strain>
    </source>
</reference>
<evidence type="ECO:0000259" key="1">
    <source>
        <dbReference type="SMART" id="SM00225"/>
    </source>
</evidence>
<sequence length="227" mass="26036">MKDANSSFASTLRRSLRLGRSSKDPNMTFAGNPASSQQPIAYDDFSAASPMRNCEFVCEGRSLWVNPGYVCEFSKYFAEIVFGHNNLPAKCVAINGVKYEHFLELLRVLCYCPTRKPITEANIAVVIDMSCQFEVEPVMRRCEEFVARRIGQLDRQRLFQLTKTLSRCDRFNNTMTLLVDKMAQMPDHDLSTMQFSQIPGDVVADLYEVRRKQNKGRKWLCCFGDRL</sequence>
<dbReference type="InterPro" id="IPR011333">
    <property type="entry name" value="SKP1/BTB/POZ_sf"/>
</dbReference>
<dbReference type="OrthoDB" id="5813706at2759"/>
<dbReference type="SMART" id="SM00225">
    <property type="entry name" value="BTB"/>
    <property type="match status" value="1"/>
</dbReference>
<evidence type="ECO:0000313" key="3">
    <source>
        <dbReference type="Proteomes" id="UP000298663"/>
    </source>
</evidence>
<dbReference type="Proteomes" id="UP000298663">
    <property type="component" value="Unassembled WGS sequence"/>
</dbReference>
<accession>A0A4U5N238</accession>
<dbReference type="PANTHER" id="PTHR22744:SF14">
    <property type="entry name" value="BTB DOMAIN-CONTAINING PROTEIN-RELATED"/>
    <property type="match status" value="1"/>
</dbReference>
<protein>
    <recommendedName>
        <fullName evidence="1">BTB domain-containing protein</fullName>
    </recommendedName>
</protein>
<dbReference type="AlphaFoldDB" id="A0A4U5N238"/>
<dbReference type="SUPFAM" id="SSF54695">
    <property type="entry name" value="POZ domain"/>
    <property type="match status" value="1"/>
</dbReference>
<comment type="caution">
    <text evidence="2">The sequence shown here is derived from an EMBL/GenBank/DDBJ whole genome shotgun (WGS) entry which is preliminary data.</text>
</comment>
<dbReference type="EMBL" id="AZBU02000005">
    <property type="protein sequence ID" value="TKR76449.1"/>
    <property type="molecule type" value="Genomic_DNA"/>
</dbReference>
<dbReference type="PANTHER" id="PTHR22744">
    <property type="entry name" value="HELIX LOOP HELIX PROTEIN 21-RELATED"/>
    <property type="match status" value="1"/>
</dbReference>
<dbReference type="InterPro" id="IPR000210">
    <property type="entry name" value="BTB/POZ_dom"/>
</dbReference>